<dbReference type="EMBL" id="SOGO01000039">
    <property type="protein sequence ID" value="TFC99714.1"/>
    <property type="molecule type" value="Genomic_DNA"/>
</dbReference>
<accession>A0ABY2J453</accession>
<evidence type="ECO:0000313" key="3">
    <source>
        <dbReference type="EMBL" id="TFC99714.1"/>
    </source>
</evidence>
<evidence type="ECO:0000313" key="4">
    <source>
        <dbReference type="Proteomes" id="UP000297851"/>
    </source>
</evidence>
<dbReference type="InterPro" id="IPR011991">
    <property type="entry name" value="ArsR-like_HTH"/>
</dbReference>
<comment type="caution">
    <text evidence="3">The sequence shown here is derived from an EMBL/GenBank/DDBJ whole genome shotgun (WGS) entry which is preliminary data.</text>
</comment>
<evidence type="ECO:0000259" key="2">
    <source>
        <dbReference type="Pfam" id="PF12802"/>
    </source>
</evidence>
<dbReference type="Gene3D" id="1.10.10.10">
    <property type="entry name" value="Winged helix-like DNA-binding domain superfamily/Winged helix DNA-binding domain"/>
    <property type="match status" value="1"/>
</dbReference>
<sequence length="118" mass="12907">MTEMLPEPPPVPPPGPTDAPGKPWTFLTHHAHLLLAIAGNPDARVQELADTVGVSTRAALSIMADLVKAGYIRRERVGRRNHYSIERNRPFRHPSTAAHSVDEMIAAFSTFAPPPRSV</sequence>
<feature type="region of interest" description="Disordered" evidence="1">
    <location>
        <begin position="1"/>
        <end position="23"/>
    </location>
</feature>
<proteinExistence type="predicted"/>
<organism evidence="3 4">
    <name type="scientific">Cryobacterium sandaracinum</name>
    <dbReference type="NCBI Taxonomy" id="1259247"/>
    <lineage>
        <taxon>Bacteria</taxon>
        <taxon>Bacillati</taxon>
        <taxon>Actinomycetota</taxon>
        <taxon>Actinomycetes</taxon>
        <taxon>Micrococcales</taxon>
        <taxon>Microbacteriaceae</taxon>
        <taxon>Cryobacterium</taxon>
    </lineage>
</organism>
<gene>
    <name evidence="3" type="ORF">E3T25_14540</name>
</gene>
<dbReference type="Pfam" id="PF12802">
    <property type="entry name" value="MarR_2"/>
    <property type="match status" value="1"/>
</dbReference>
<dbReference type="CDD" id="cd00090">
    <property type="entry name" value="HTH_ARSR"/>
    <property type="match status" value="1"/>
</dbReference>
<protein>
    <submittedName>
        <fullName evidence="3">ArsR family transcriptional regulator</fullName>
    </submittedName>
</protein>
<keyword evidence="4" id="KW-1185">Reference proteome</keyword>
<name>A0ABY2J453_9MICO</name>
<dbReference type="SUPFAM" id="SSF46785">
    <property type="entry name" value="Winged helix' DNA-binding domain"/>
    <property type="match status" value="1"/>
</dbReference>
<feature type="domain" description="HTH marR-type" evidence="2">
    <location>
        <begin position="30"/>
        <end position="77"/>
    </location>
</feature>
<feature type="compositionally biased region" description="Pro residues" evidence="1">
    <location>
        <begin position="1"/>
        <end position="17"/>
    </location>
</feature>
<dbReference type="InterPro" id="IPR000835">
    <property type="entry name" value="HTH_MarR-typ"/>
</dbReference>
<reference evidence="3 4" key="1">
    <citation type="submission" date="2019-03" db="EMBL/GenBank/DDBJ databases">
        <title>Genomics of glacier-inhabiting Cryobacterium strains.</title>
        <authorList>
            <person name="Liu Q."/>
            <person name="Xin Y.-H."/>
        </authorList>
    </citation>
    <scope>NUCLEOTIDE SEQUENCE [LARGE SCALE GENOMIC DNA]</scope>
    <source>
        <strain evidence="3 4">TMT2-16</strain>
    </source>
</reference>
<dbReference type="RefSeq" id="WP_104193928.1">
    <property type="nucleotide sequence ID" value="NZ_SOGO01000039.1"/>
</dbReference>
<dbReference type="InterPro" id="IPR036390">
    <property type="entry name" value="WH_DNA-bd_sf"/>
</dbReference>
<dbReference type="InterPro" id="IPR036388">
    <property type="entry name" value="WH-like_DNA-bd_sf"/>
</dbReference>
<dbReference type="Proteomes" id="UP000297851">
    <property type="component" value="Unassembled WGS sequence"/>
</dbReference>
<evidence type="ECO:0000256" key="1">
    <source>
        <dbReference type="SAM" id="MobiDB-lite"/>
    </source>
</evidence>